<dbReference type="SMART" id="SM00225">
    <property type="entry name" value="BTB"/>
    <property type="match status" value="1"/>
</dbReference>
<dbReference type="OrthoDB" id="194443at2759"/>
<feature type="compositionally biased region" description="Polar residues" evidence="1">
    <location>
        <begin position="297"/>
        <end position="306"/>
    </location>
</feature>
<dbReference type="InterPro" id="IPR011333">
    <property type="entry name" value="SKP1/BTB/POZ_sf"/>
</dbReference>
<feature type="compositionally biased region" description="Low complexity" evidence="1">
    <location>
        <begin position="387"/>
        <end position="400"/>
    </location>
</feature>
<feature type="domain" description="BTB" evidence="2">
    <location>
        <begin position="64"/>
        <end position="132"/>
    </location>
</feature>
<dbReference type="CDD" id="cd18186">
    <property type="entry name" value="BTB_POZ_ZBTB_KLHL-like"/>
    <property type="match status" value="1"/>
</dbReference>
<gene>
    <name evidence="3" type="ORF">B0A50_02843</name>
</gene>
<sequence>MVGASHHHLHDPRNGISTPVIFSRDFAYTDNRPVVLAPPMRIASIDIRATSAKIFAELLAGPTVDIYVGPERKHWTLHRNLLCHHSSYFETEFEGHEVPKGMKQDGNKLELPNDDPIGFELLVKWLYQGHLEDCLGETDEQKYEHAVACYKLHLLCDKLDMIMLKNLAMDLYRQALHEAQLVPDAGEIDEIYRCTPPGSPFRRLVTKIAARQIMDNGTQKDAETYRKCFENDPRFAVEMINAIRSTSSAASDTGSQQAVKDSPVVPKRLVVELSAEKRTPRKLHVQQPSSPTPKIAKQTQPLTNGHTLPPPRTRSPDAKSSGQSNSDKPASKHSRKNTPKQTSGSTVLGKRRSARGSLDSINQAPVRSNTVNGIVQHLNGASRPNAGSESSQSQAGASESPARKAPPKLRRPSLVNGD</sequence>
<accession>A0A4U0U5C4</accession>
<evidence type="ECO:0000313" key="4">
    <source>
        <dbReference type="Proteomes" id="UP000308549"/>
    </source>
</evidence>
<protein>
    <recommendedName>
        <fullName evidence="2">BTB domain-containing protein</fullName>
    </recommendedName>
</protein>
<dbReference type="PROSITE" id="PS50097">
    <property type="entry name" value="BTB"/>
    <property type="match status" value="1"/>
</dbReference>
<feature type="region of interest" description="Disordered" evidence="1">
    <location>
        <begin position="273"/>
        <end position="418"/>
    </location>
</feature>
<dbReference type="SUPFAM" id="SSF54695">
    <property type="entry name" value="POZ domain"/>
    <property type="match status" value="1"/>
</dbReference>
<dbReference type="PANTHER" id="PTHR47843">
    <property type="entry name" value="BTB DOMAIN-CONTAINING PROTEIN-RELATED"/>
    <property type="match status" value="1"/>
</dbReference>
<evidence type="ECO:0000259" key="2">
    <source>
        <dbReference type="PROSITE" id="PS50097"/>
    </source>
</evidence>
<dbReference type="EMBL" id="NAJL01000012">
    <property type="protein sequence ID" value="TKA30124.1"/>
    <property type="molecule type" value="Genomic_DNA"/>
</dbReference>
<feature type="compositionally biased region" description="Polar residues" evidence="1">
    <location>
        <begin position="318"/>
        <end position="328"/>
    </location>
</feature>
<evidence type="ECO:0000313" key="3">
    <source>
        <dbReference type="EMBL" id="TKA30124.1"/>
    </source>
</evidence>
<dbReference type="InterPro" id="IPR000210">
    <property type="entry name" value="BTB/POZ_dom"/>
</dbReference>
<dbReference type="Gene3D" id="3.30.710.10">
    <property type="entry name" value="Potassium Channel Kv1.1, Chain A"/>
    <property type="match status" value="1"/>
</dbReference>
<evidence type="ECO:0000256" key="1">
    <source>
        <dbReference type="SAM" id="MobiDB-lite"/>
    </source>
</evidence>
<proteinExistence type="predicted"/>
<dbReference type="Pfam" id="PF00651">
    <property type="entry name" value="BTB"/>
    <property type="match status" value="1"/>
</dbReference>
<keyword evidence="4" id="KW-1185">Reference proteome</keyword>
<dbReference type="PANTHER" id="PTHR47843:SF2">
    <property type="entry name" value="BTB DOMAIN-CONTAINING PROTEIN"/>
    <property type="match status" value="1"/>
</dbReference>
<dbReference type="AlphaFoldDB" id="A0A4U0U5C4"/>
<name>A0A4U0U5C4_9PEZI</name>
<reference evidence="3 4" key="1">
    <citation type="submission" date="2017-03" db="EMBL/GenBank/DDBJ databases">
        <title>Genomes of endolithic fungi from Antarctica.</title>
        <authorList>
            <person name="Coleine C."/>
            <person name="Masonjones S."/>
            <person name="Stajich J.E."/>
        </authorList>
    </citation>
    <scope>NUCLEOTIDE SEQUENCE [LARGE SCALE GENOMIC DNA]</scope>
    <source>
        <strain evidence="3 4">CCFEE 6315</strain>
    </source>
</reference>
<dbReference type="Proteomes" id="UP000308549">
    <property type="component" value="Unassembled WGS sequence"/>
</dbReference>
<comment type="caution">
    <text evidence="3">The sequence shown here is derived from an EMBL/GenBank/DDBJ whole genome shotgun (WGS) entry which is preliminary data.</text>
</comment>
<feature type="compositionally biased region" description="Polar residues" evidence="1">
    <location>
        <begin position="359"/>
        <end position="373"/>
    </location>
</feature>
<organism evidence="3 4">
    <name type="scientific">Salinomyces thailandicus</name>
    <dbReference type="NCBI Taxonomy" id="706561"/>
    <lineage>
        <taxon>Eukaryota</taxon>
        <taxon>Fungi</taxon>
        <taxon>Dikarya</taxon>
        <taxon>Ascomycota</taxon>
        <taxon>Pezizomycotina</taxon>
        <taxon>Dothideomycetes</taxon>
        <taxon>Dothideomycetidae</taxon>
        <taxon>Mycosphaerellales</taxon>
        <taxon>Teratosphaeriaceae</taxon>
        <taxon>Salinomyces</taxon>
    </lineage>
</organism>